<keyword evidence="3 8" id="KW-0032">Aminotransferase</keyword>
<evidence type="ECO:0000256" key="3">
    <source>
        <dbReference type="ARBA" id="ARBA00022576"/>
    </source>
</evidence>
<dbReference type="InterPro" id="IPR015421">
    <property type="entry name" value="PyrdxlP-dep_Trfase_major"/>
</dbReference>
<comment type="similarity">
    <text evidence="2">Belongs to the class-I pyridoxal-phosphate-dependent aminotransferase family.</text>
</comment>
<dbReference type="EMBL" id="JACQRX010000125">
    <property type="protein sequence ID" value="MBI4251364.1"/>
    <property type="molecule type" value="Genomic_DNA"/>
</dbReference>
<proteinExistence type="inferred from homology"/>
<protein>
    <submittedName>
        <fullName evidence="8">Pyridoxal phosphate-dependent aminotransferase</fullName>
    </submittedName>
</protein>
<dbReference type="Gene3D" id="3.90.1150.10">
    <property type="entry name" value="Aspartate Aminotransferase, domain 1"/>
    <property type="match status" value="1"/>
</dbReference>
<keyword evidence="5" id="KW-0663">Pyridoxal phosphate</keyword>
<dbReference type="Pfam" id="PF00155">
    <property type="entry name" value="Aminotran_1_2"/>
    <property type="match status" value="1"/>
</dbReference>
<evidence type="ECO:0000259" key="7">
    <source>
        <dbReference type="Pfam" id="PF00155"/>
    </source>
</evidence>
<dbReference type="Gene3D" id="3.40.640.10">
    <property type="entry name" value="Type I PLP-dependent aspartate aminotransferase-like (Major domain)"/>
    <property type="match status" value="1"/>
</dbReference>
<dbReference type="GO" id="GO:0008483">
    <property type="term" value="F:transaminase activity"/>
    <property type="evidence" value="ECO:0007669"/>
    <property type="project" value="UniProtKB-KW"/>
</dbReference>
<dbReference type="PANTHER" id="PTHR46383:SF1">
    <property type="entry name" value="ASPARTATE AMINOTRANSFERASE"/>
    <property type="match status" value="1"/>
</dbReference>
<name>A0A933E9V2_UNCTE</name>
<dbReference type="InterPro" id="IPR015422">
    <property type="entry name" value="PyrdxlP-dep_Trfase_small"/>
</dbReference>
<evidence type="ECO:0000256" key="4">
    <source>
        <dbReference type="ARBA" id="ARBA00022679"/>
    </source>
</evidence>
<organism evidence="8 9">
    <name type="scientific">Tectimicrobiota bacterium</name>
    <dbReference type="NCBI Taxonomy" id="2528274"/>
    <lineage>
        <taxon>Bacteria</taxon>
        <taxon>Pseudomonadati</taxon>
        <taxon>Nitrospinota/Tectimicrobiota group</taxon>
        <taxon>Candidatus Tectimicrobiota</taxon>
    </lineage>
</organism>
<reference evidence="8" key="1">
    <citation type="submission" date="2020-07" db="EMBL/GenBank/DDBJ databases">
        <title>Huge and variable diversity of episymbiotic CPR bacteria and DPANN archaea in groundwater ecosystems.</title>
        <authorList>
            <person name="He C.Y."/>
            <person name="Keren R."/>
            <person name="Whittaker M."/>
            <person name="Farag I.F."/>
            <person name="Doudna J."/>
            <person name="Cate J.H.D."/>
            <person name="Banfield J.F."/>
        </authorList>
    </citation>
    <scope>NUCLEOTIDE SEQUENCE</scope>
    <source>
        <strain evidence="8">NC_groundwater_1370_Ag_S-0.2um_69_93</strain>
    </source>
</reference>
<evidence type="ECO:0000256" key="1">
    <source>
        <dbReference type="ARBA" id="ARBA00001933"/>
    </source>
</evidence>
<dbReference type="PANTHER" id="PTHR46383">
    <property type="entry name" value="ASPARTATE AMINOTRANSFERASE"/>
    <property type="match status" value="1"/>
</dbReference>
<evidence type="ECO:0000256" key="6">
    <source>
        <dbReference type="SAM" id="MobiDB-lite"/>
    </source>
</evidence>
<comment type="cofactor">
    <cofactor evidence="1">
        <name>pyridoxal 5'-phosphate</name>
        <dbReference type="ChEBI" id="CHEBI:597326"/>
    </cofactor>
</comment>
<dbReference type="GO" id="GO:0006520">
    <property type="term" value="P:amino acid metabolic process"/>
    <property type="evidence" value="ECO:0007669"/>
    <property type="project" value="InterPro"/>
</dbReference>
<gene>
    <name evidence="8" type="ORF">HY618_02805</name>
</gene>
<sequence length="382" mass="41992">MQRHIARTVAAVSGGERARHMRAKRPENMVRLDSGTPNFPTPPHIREAAKRALDEGLTHYAPGQGDPEFLQAVCETVERETGAVYSPDDVFATNGASSGIYTVFTAFLDPGDEVILMDPTFSLYAHVARQIGAVPVMVPHDAGYHIDAAAVRAAVTPRTRLILVNNPNNPTGVVYRRADLEALAALCAEKDLILVSDEAYEKILQPGYRHFPLLAMREHRDRLILLHTLSKTYAMTGWRLGYVVAPPDLGNLLFGVHRSINGPICTFVQRAGAAALRGPQACVEAFGAEYQKRGGLMHRLALQVPGLRPVDPQGGFYLYARYEFPLPSKEVHQRLWEGGVAGRSGSEFGEAGERHLRFTYSVDEKTIEKGMAIVRQVFGQLG</sequence>
<dbReference type="Proteomes" id="UP000752292">
    <property type="component" value="Unassembled WGS sequence"/>
</dbReference>
<dbReference type="SUPFAM" id="SSF53383">
    <property type="entry name" value="PLP-dependent transferases"/>
    <property type="match status" value="1"/>
</dbReference>
<dbReference type="CDD" id="cd00609">
    <property type="entry name" value="AAT_like"/>
    <property type="match status" value="1"/>
</dbReference>
<dbReference type="InterPro" id="IPR015424">
    <property type="entry name" value="PyrdxlP-dep_Trfase"/>
</dbReference>
<dbReference type="GO" id="GO:0030170">
    <property type="term" value="F:pyridoxal phosphate binding"/>
    <property type="evidence" value="ECO:0007669"/>
    <property type="project" value="InterPro"/>
</dbReference>
<dbReference type="AlphaFoldDB" id="A0A933E9V2"/>
<evidence type="ECO:0000256" key="5">
    <source>
        <dbReference type="ARBA" id="ARBA00022898"/>
    </source>
</evidence>
<feature type="domain" description="Aminotransferase class I/classII large" evidence="7">
    <location>
        <begin position="28"/>
        <end position="371"/>
    </location>
</feature>
<comment type="caution">
    <text evidence="8">The sequence shown here is derived from an EMBL/GenBank/DDBJ whole genome shotgun (WGS) entry which is preliminary data.</text>
</comment>
<evidence type="ECO:0000256" key="2">
    <source>
        <dbReference type="ARBA" id="ARBA00007441"/>
    </source>
</evidence>
<keyword evidence="4" id="KW-0808">Transferase</keyword>
<accession>A0A933E9V2</accession>
<dbReference type="InterPro" id="IPR004839">
    <property type="entry name" value="Aminotransferase_I/II_large"/>
</dbReference>
<evidence type="ECO:0000313" key="9">
    <source>
        <dbReference type="Proteomes" id="UP000752292"/>
    </source>
</evidence>
<evidence type="ECO:0000313" key="8">
    <source>
        <dbReference type="EMBL" id="MBI4251364.1"/>
    </source>
</evidence>
<feature type="region of interest" description="Disordered" evidence="6">
    <location>
        <begin position="1"/>
        <end position="21"/>
    </location>
</feature>
<dbReference type="InterPro" id="IPR050596">
    <property type="entry name" value="AspAT/PAT-like"/>
</dbReference>